<comment type="caution">
    <text evidence="2">The sequence shown here is derived from an EMBL/GenBank/DDBJ whole genome shotgun (WGS) entry which is preliminary data.</text>
</comment>
<protein>
    <submittedName>
        <fullName evidence="2">Uncharacterized protein</fullName>
    </submittedName>
</protein>
<sequence>MTHVEVSTTEAGVSKQNSNKYLVLILSHLSETENPTISQIPLQINIPLKEPSSTLHPHHKKHTKPAKAS</sequence>
<accession>A0A9N9Q852</accession>
<dbReference type="Proteomes" id="UP000701801">
    <property type="component" value="Unassembled WGS sequence"/>
</dbReference>
<dbReference type="EMBL" id="CAJVRM010000272">
    <property type="protein sequence ID" value="CAG8978659.1"/>
    <property type="molecule type" value="Genomic_DNA"/>
</dbReference>
<keyword evidence="3" id="KW-1185">Reference proteome</keyword>
<gene>
    <name evidence="2" type="ORF">HYALB_00011755</name>
</gene>
<evidence type="ECO:0000313" key="2">
    <source>
        <dbReference type="EMBL" id="CAG8978659.1"/>
    </source>
</evidence>
<feature type="region of interest" description="Disordered" evidence="1">
    <location>
        <begin position="48"/>
        <end position="69"/>
    </location>
</feature>
<name>A0A9N9Q852_9HELO</name>
<feature type="compositionally biased region" description="Basic residues" evidence="1">
    <location>
        <begin position="56"/>
        <end position="69"/>
    </location>
</feature>
<evidence type="ECO:0000256" key="1">
    <source>
        <dbReference type="SAM" id="MobiDB-lite"/>
    </source>
</evidence>
<reference evidence="2" key="1">
    <citation type="submission" date="2021-07" db="EMBL/GenBank/DDBJ databases">
        <authorList>
            <person name="Durling M."/>
        </authorList>
    </citation>
    <scope>NUCLEOTIDE SEQUENCE</scope>
</reference>
<evidence type="ECO:0000313" key="3">
    <source>
        <dbReference type="Proteomes" id="UP000701801"/>
    </source>
</evidence>
<dbReference type="AlphaFoldDB" id="A0A9N9Q852"/>
<proteinExistence type="predicted"/>
<organism evidence="2 3">
    <name type="scientific">Hymenoscyphus albidus</name>
    <dbReference type="NCBI Taxonomy" id="595503"/>
    <lineage>
        <taxon>Eukaryota</taxon>
        <taxon>Fungi</taxon>
        <taxon>Dikarya</taxon>
        <taxon>Ascomycota</taxon>
        <taxon>Pezizomycotina</taxon>
        <taxon>Leotiomycetes</taxon>
        <taxon>Helotiales</taxon>
        <taxon>Helotiaceae</taxon>
        <taxon>Hymenoscyphus</taxon>
    </lineage>
</organism>